<gene>
    <name evidence="3" type="ORF">PPRIM_AZ9-3.1.T1190193</name>
</gene>
<keyword evidence="4" id="KW-1185">Reference proteome</keyword>
<feature type="compositionally biased region" description="Basic and acidic residues" evidence="2">
    <location>
        <begin position="159"/>
        <end position="180"/>
    </location>
</feature>
<dbReference type="OMA" id="NQRIETY"/>
<proteinExistence type="predicted"/>
<reference evidence="3" key="1">
    <citation type="submission" date="2021-01" db="EMBL/GenBank/DDBJ databases">
        <authorList>
            <consortium name="Genoscope - CEA"/>
            <person name="William W."/>
        </authorList>
    </citation>
    <scope>NUCLEOTIDE SEQUENCE</scope>
</reference>
<evidence type="ECO:0000313" key="3">
    <source>
        <dbReference type="EMBL" id="CAD8102987.1"/>
    </source>
</evidence>
<keyword evidence="1" id="KW-0175">Coiled coil</keyword>
<comment type="caution">
    <text evidence="3">The sequence shown here is derived from an EMBL/GenBank/DDBJ whole genome shotgun (WGS) entry which is preliminary data.</text>
</comment>
<dbReference type="EMBL" id="CAJJDM010000122">
    <property type="protein sequence ID" value="CAD8102987.1"/>
    <property type="molecule type" value="Genomic_DNA"/>
</dbReference>
<feature type="coiled-coil region" evidence="1">
    <location>
        <begin position="15"/>
        <end position="66"/>
    </location>
</feature>
<evidence type="ECO:0000256" key="1">
    <source>
        <dbReference type="SAM" id="Coils"/>
    </source>
</evidence>
<name>A0A8S1PII1_PARPR</name>
<dbReference type="Proteomes" id="UP000688137">
    <property type="component" value="Unassembled WGS sequence"/>
</dbReference>
<evidence type="ECO:0000256" key="2">
    <source>
        <dbReference type="SAM" id="MobiDB-lite"/>
    </source>
</evidence>
<protein>
    <submittedName>
        <fullName evidence="3">Uncharacterized protein</fullName>
    </submittedName>
</protein>
<evidence type="ECO:0000313" key="4">
    <source>
        <dbReference type="Proteomes" id="UP000688137"/>
    </source>
</evidence>
<feature type="region of interest" description="Disordered" evidence="2">
    <location>
        <begin position="159"/>
        <end position="189"/>
    </location>
</feature>
<sequence>MLLKEQYDYRLKTIEERLEHQEQFMNKKINHLEDRIRSINIIYERIDELAERINLLHTLFDKLKENFDAKLMSQDDKITCVNSKINKLKNEDIQQLHNLIKKTSTTSKELSQEMQNIKTKDFRQSEVLFKQELRQSKILGERLQSPLLNQRIETYQKTDRMRSITLEKDKGQDTKGKQDKEEEEQNKNIKSMTKTDTQKLIDKYQFTLQNKVENENQQRFSNVKIEGGTNLDQVKLLTFQQQSLLERTISQDHIPKSKYLNCTNQMKEQLKNLRK</sequence>
<accession>A0A8S1PII1</accession>
<dbReference type="AlphaFoldDB" id="A0A8S1PII1"/>
<organism evidence="3 4">
    <name type="scientific">Paramecium primaurelia</name>
    <dbReference type="NCBI Taxonomy" id="5886"/>
    <lineage>
        <taxon>Eukaryota</taxon>
        <taxon>Sar</taxon>
        <taxon>Alveolata</taxon>
        <taxon>Ciliophora</taxon>
        <taxon>Intramacronucleata</taxon>
        <taxon>Oligohymenophorea</taxon>
        <taxon>Peniculida</taxon>
        <taxon>Parameciidae</taxon>
        <taxon>Paramecium</taxon>
    </lineage>
</organism>